<feature type="transmembrane region" description="Helical" evidence="6">
    <location>
        <begin position="362"/>
        <end position="383"/>
    </location>
</feature>
<feature type="transmembrane region" description="Helical" evidence="6">
    <location>
        <begin position="228"/>
        <end position="250"/>
    </location>
</feature>
<feature type="transmembrane region" description="Helical" evidence="6">
    <location>
        <begin position="593"/>
        <end position="614"/>
    </location>
</feature>
<evidence type="ECO:0000256" key="5">
    <source>
        <dbReference type="ARBA" id="ARBA00023136"/>
    </source>
</evidence>
<feature type="transmembrane region" description="Helical" evidence="6">
    <location>
        <begin position="507"/>
        <end position="528"/>
    </location>
</feature>
<protein>
    <submittedName>
        <fullName evidence="8">Unannotated protein</fullName>
    </submittedName>
</protein>
<keyword evidence="2" id="KW-1003">Cell membrane</keyword>
<proteinExistence type="predicted"/>
<dbReference type="Pfam" id="PF09678">
    <property type="entry name" value="Caa3_CtaG"/>
    <property type="match status" value="1"/>
</dbReference>
<dbReference type="Pfam" id="PF05425">
    <property type="entry name" value="CopD"/>
    <property type="match status" value="1"/>
</dbReference>
<dbReference type="AlphaFoldDB" id="A0A6J6M1J6"/>
<keyword evidence="4 6" id="KW-1133">Transmembrane helix</keyword>
<comment type="subcellular location">
    <subcellularLocation>
        <location evidence="1">Cell membrane</location>
        <topology evidence="1">Multi-pass membrane protein</topology>
    </subcellularLocation>
</comment>
<evidence type="ECO:0000256" key="3">
    <source>
        <dbReference type="ARBA" id="ARBA00022692"/>
    </source>
</evidence>
<evidence type="ECO:0000256" key="6">
    <source>
        <dbReference type="SAM" id="Phobius"/>
    </source>
</evidence>
<feature type="transmembrane region" description="Helical" evidence="6">
    <location>
        <begin position="256"/>
        <end position="277"/>
    </location>
</feature>
<feature type="transmembrane region" description="Helical" evidence="6">
    <location>
        <begin position="139"/>
        <end position="155"/>
    </location>
</feature>
<name>A0A6J6M1J6_9ZZZZ</name>
<evidence type="ECO:0000256" key="1">
    <source>
        <dbReference type="ARBA" id="ARBA00004651"/>
    </source>
</evidence>
<feature type="transmembrane region" description="Helical" evidence="6">
    <location>
        <begin position="395"/>
        <end position="418"/>
    </location>
</feature>
<dbReference type="PANTHER" id="PTHR34820:SF4">
    <property type="entry name" value="INNER MEMBRANE PROTEIN YEBZ"/>
    <property type="match status" value="1"/>
</dbReference>
<evidence type="ECO:0000256" key="4">
    <source>
        <dbReference type="ARBA" id="ARBA00022989"/>
    </source>
</evidence>
<evidence type="ECO:0000313" key="9">
    <source>
        <dbReference type="EMBL" id="CAB4689684.1"/>
    </source>
</evidence>
<evidence type="ECO:0000256" key="2">
    <source>
        <dbReference type="ARBA" id="ARBA00022475"/>
    </source>
</evidence>
<dbReference type="EMBL" id="CAEZXN010000007">
    <property type="protein sequence ID" value="CAB4689684.1"/>
    <property type="molecule type" value="Genomic_DNA"/>
</dbReference>
<keyword evidence="5 6" id="KW-0472">Membrane</keyword>
<feature type="transmembrane region" description="Helical" evidence="6">
    <location>
        <begin position="540"/>
        <end position="561"/>
    </location>
</feature>
<evidence type="ECO:0000313" key="8">
    <source>
        <dbReference type="EMBL" id="CAB4667901.1"/>
    </source>
</evidence>
<dbReference type="InterPro" id="IPR019108">
    <property type="entry name" value="Caa3_assmbl_CtaG-rel"/>
</dbReference>
<feature type="transmembrane region" description="Helical" evidence="6">
    <location>
        <begin position="472"/>
        <end position="495"/>
    </location>
</feature>
<feature type="transmembrane region" description="Helical" evidence="6">
    <location>
        <begin position="298"/>
        <end position="321"/>
    </location>
</feature>
<dbReference type="InterPro" id="IPR008457">
    <property type="entry name" value="Cu-R_CopD_dom"/>
</dbReference>
<evidence type="ECO:0000259" key="7">
    <source>
        <dbReference type="Pfam" id="PF05425"/>
    </source>
</evidence>
<feature type="transmembrane region" description="Helical" evidence="6">
    <location>
        <begin position="190"/>
        <end position="216"/>
    </location>
</feature>
<sequence length="661" mass="71388">MFSLNKLLPAGALGFVALAVALILGGGAPAASTPGLPDAGTLVGWLVPMLSFVLLVIQILFVAIAISGALYFQDEKGALSQKALSVFRLLPALFIAWFVFTIFSIVVRFSYEVGISLSSALDWNSLKSYLTQTSQGTGIRWQLGIAAALVVFSLVTRRQRGAFGLLLLSLLLFVPPLLNAHAAGAGNHMLAIGTILIHVVSLVLWIAGLLALWLVARTSEISNDAIRRFSGVALWCVIGVGISGALNGWIRVGTLAGLWTGYGALLIAKALAFFVLIRIGYLQRERVVNKWNESPRKMFLRLSLIEFLVMSATVGIAVALAHTPTPAKTSSGLITQAESVTGVPLPAAPTFARVLLSYQPDALVLAFLVVAVALYVMGVRTLVKRGDKWPVGRTISFAVSIALLDFATSGGLGLYGRFAFSYHMIAHMVLATLVPIGIVLSAPITLALRALRSHEHERGARGIILAVLHSRVTVFYANPVVALALFDGSLFVLYFTKIFGDLMTSHIGHWIMEFHFLAAGILFFYIVVGVDPAPRKVPHIVRVTLILVAMSLHAFFSVALMSTNSLLDNGYFGSLNRPWSMDLLADQHLGGSIGWAMGEIPIVVALIATFIQWVKDDSRESKRIDRAADRAEASGSEDEHTRYNAYLAELAKRDAQIKGYE</sequence>
<feature type="transmembrane region" description="Helical" evidence="6">
    <location>
        <begin position="424"/>
        <end position="451"/>
    </location>
</feature>
<dbReference type="EMBL" id="CAEZXB010000002">
    <property type="protein sequence ID" value="CAB4667901.1"/>
    <property type="molecule type" value="Genomic_DNA"/>
</dbReference>
<feature type="domain" description="Copper resistance protein D" evidence="7">
    <location>
        <begin position="225"/>
        <end position="320"/>
    </location>
</feature>
<gene>
    <name evidence="8" type="ORF">UFOPK2342_00248</name>
    <name evidence="9" type="ORF">UFOPK2423_00489</name>
</gene>
<dbReference type="GO" id="GO:0005886">
    <property type="term" value="C:plasma membrane"/>
    <property type="evidence" value="ECO:0007669"/>
    <property type="project" value="UniProtKB-SubCell"/>
</dbReference>
<dbReference type="InterPro" id="IPR032694">
    <property type="entry name" value="CopC/D"/>
</dbReference>
<reference evidence="8" key="1">
    <citation type="submission" date="2020-05" db="EMBL/GenBank/DDBJ databases">
        <authorList>
            <person name="Chiriac C."/>
            <person name="Salcher M."/>
            <person name="Ghai R."/>
            <person name="Kavagutti S V."/>
        </authorList>
    </citation>
    <scope>NUCLEOTIDE SEQUENCE</scope>
</reference>
<accession>A0A6J6M1J6</accession>
<feature type="transmembrane region" description="Helical" evidence="6">
    <location>
        <begin position="46"/>
        <end position="72"/>
    </location>
</feature>
<feature type="transmembrane region" description="Helical" evidence="6">
    <location>
        <begin position="92"/>
        <end position="111"/>
    </location>
</feature>
<feature type="transmembrane region" description="Helical" evidence="6">
    <location>
        <begin position="162"/>
        <end position="178"/>
    </location>
</feature>
<dbReference type="PANTHER" id="PTHR34820">
    <property type="entry name" value="INNER MEMBRANE PROTEIN YEBZ"/>
    <property type="match status" value="1"/>
</dbReference>
<dbReference type="GO" id="GO:0006825">
    <property type="term" value="P:copper ion transport"/>
    <property type="evidence" value="ECO:0007669"/>
    <property type="project" value="InterPro"/>
</dbReference>
<keyword evidence="3 6" id="KW-0812">Transmembrane</keyword>
<organism evidence="8">
    <name type="scientific">freshwater metagenome</name>
    <dbReference type="NCBI Taxonomy" id="449393"/>
    <lineage>
        <taxon>unclassified sequences</taxon>
        <taxon>metagenomes</taxon>
        <taxon>ecological metagenomes</taxon>
    </lineage>
</organism>